<proteinExistence type="predicted"/>
<dbReference type="RefSeq" id="WP_182961067.1">
    <property type="nucleotide sequence ID" value="NZ_JABEQM010000018.1"/>
</dbReference>
<dbReference type="InterPro" id="IPR049625">
    <property type="entry name" value="Glyco_transf_61_cat"/>
</dbReference>
<keyword evidence="2 5" id="KW-0808">Transferase</keyword>
<reference evidence="5 6" key="1">
    <citation type="submission" date="2020-04" db="EMBL/GenBank/DDBJ databases">
        <title>Description of novel Gluconacetobacter.</title>
        <authorList>
            <person name="Sombolestani A."/>
        </authorList>
    </citation>
    <scope>NUCLEOTIDE SEQUENCE [LARGE SCALE GENOMIC DNA]</scope>
    <source>
        <strain evidence="5 6">LMG 27802</strain>
    </source>
</reference>
<comment type="caution">
    <text evidence="5">The sequence shown here is derived from an EMBL/GenBank/DDBJ whole genome shotgun (WGS) entry which is preliminary data.</text>
</comment>
<name>A0A7W4KA33_9PROT</name>
<keyword evidence="6" id="KW-1185">Reference proteome</keyword>
<dbReference type="InterPro" id="IPR007657">
    <property type="entry name" value="Glycosyltransferase_61"/>
</dbReference>
<dbReference type="AlphaFoldDB" id="A0A7W4KA33"/>
<dbReference type="Pfam" id="PF04577">
    <property type="entry name" value="Glyco_transf_61"/>
    <property type="match status" value="1"/>
</dbReference>
<evidence type="ECO:0000256" key="1">
    <source>
        <dbReference type="ARBA" id="ARBA00022676"/>
    </source>
</evidence>
<organism evidence="5 6">
    <name type="scientific">Gluconacetobacter tumulisoli</name>
    <dbReference type="NCBI Taxonomy" id="1286189"/>
    <lineage>
        <taxon>Bacteria</taxon>
        <taxon>Pseudomonadati</taxon>
        <taxon>Pseudomonadota</taxon>
        <taxon>Alphaproteobacteria</taxon>
        <taxon>Acetobacterales</taxon>
        <taxon>Acetobacteraceae</taxon>
        <taxon>Gluconacetobacter</taxon>
    </lineage>
</organism>
<evidence type="ECO:0000256" key="3">
    <source>
        <dbReference type="ARBA" id="ARBA00023180"/>
    </source>
</evidence>
<keyword evidence="3" id="KW-0325">Glycoprotein</keyword>
<dbReference type="PANTHER" id="PTHR20961">
    <property type="entry name" value="GLYCOSYLTRANSFERASE"/>
    <property type="match status" value="1"/>
</dbReference>
<gene>
    <name evidence="5" type="ORF">HLH28_16100</name>
</gene>
<dbReference type="EMBL" id="JABEQM010000018">
    <property type="protein sequence ID" value="MBB2203072.1"/>
    <property type="molecule type" value="Genomic_DNA"/>
</dbReference>
<dbReference type="Proteomes" id="UP000578030">
    <property type="component" value="Unassembled WGS sequence"/>
</dbReference>
<protein>
    <submittedName>
        <fullName evidence="5">Glycosyltransferase family 61 protein</fullName>
    </submittedName>
</protein>
<dbReference type="GO" id="GO:0016757">
    <property type="term" value="F:glycosyltransferase activity"/>
    <property type="evidence" value="ECO:0007669"/>
    <property type="project" value="UniProtKB-KW"/>
</dbReference>
<evidence type="ECO:0000256" key="2">
    <source>
        <dbReference type="ARBA" id="ARBA00022679"/>
    </source>
</evidence>
<keyword evidence="1" id="KW-0328">Glycosyltransferase</keyword>
<sequence length="422" mass="47614">MSQPPDLEKFFARITQDPPLARRLRPAINRLLGHDDRADLSDLFSDHYLANHPELTRPDIRSPDILDIRHVAEIVPLTDAWTAELPPPNCLTPEHPQALPDHVTARHLPAIDGYVSNVSGFELSFRHDLPTCLRRTEDGRNVVVPLSSPGHDGLYLQGGLAALKGERIHIERVAMIHDHFVGNNYCHWVLDWLPRLHLLEQTGANLRDHTFVFPRALAPFQRQSLDALGIGPGQIIEIPKDPDQTHRPIVAFRHFVATSTIRSSYAHALHGGARWAADFLQTRLARRIRPAGIRNIIIERRRTRRLILSRADQRRLSRNGFVSIDPETLTLAEQIALFRGARRIIAAHGAGLANLVFCRPGARVLEIFPPDYSTPAYWLTAVAAGMKYSCAVGTRVLRPDVRHIRDHDILLSHDVLSKWMIS</sequence>
<evidence type="ECO:0000313" key="6">
    <source>
        <dbReference type="Proteomes" id="UP000578030"/>
    </source>
</evidence>
<accession>A0A7W4KA33</accession>
<feature type="domain" description="Glycosyltransferase 61 catalytic" evidence="4">
    <location>
        <begin position="185"/>
        <end position="365"/>
    </location>
</feature>
<evidence type="ECO:0000259" key="4">
    <source>
        <dbReference type="Pfam" id="PF04577"/>
    </source>
</evidence>
<evidence type="ECO:0000313" key="5">
    <source>
        <dbReference type="EMBL" id="MBB2203072.1"/>
    </source>
</evidence>